<evidence type="ECO:0000313" key="8">
    <source>
        <dbReference type="Proteomes" id="UP000327118"/>
    </source>
</evidence>
<evidence type="ECO:0000256" key="1">
    <source>
        <dbReference type="ARBA" id="ARBA00004123"/>
    </source>
</evidence>
<feature type="compositionally biased region" description="Basic and acidic residues" evidence="6">
    <location>
        <begin position="486"/>
        <end position="502"/>
    </location>
</feature>
<dbReference type="EMBL" id="ML739037">
    <property type="protein sequence ID" value="KAE8356523.1"/>
    <property type="molecule type" value="Genomic_DNA"/>
</dbReference>
<evidence type="ECO:0000256" key="4">
    <source>
        <dbReference type="ARBA" id="ARBA00023163"/>
    </source>
</evidence>
<dbReference type="GO" id="GO:0005654">
    <property type="term" value="C:nucleoplasm"/>
    <property type="evidence" value="ECO:0007669"/>
    <property type="project" value="UniProtKB-ARBA"/>
</dbReference>
<evidence type="ECO:0000256" key="5">
    <source>
        <dbReference type="ARBA" id="ARBA00023242"/>
    </source>
</evidence>
<dbReference type="Pfam" id="PF08598">
    <property type="entry name" value="Sds3"/>
    <property type="match status" value="1"/>
</dbReference>
<name>A0A5N6ZH31_9EURO</name>
<accession>A0A5N6ZH31</accession>
<protein>
    <submittedName>
        <fullName evidence="7">Sds3-like-domain-containing protein</fullName>
    </submittedName>
</protein>
<evidence type="ECO:0000256" key="2">
    <source>
        <dbReference type="ARBA" id="ARBA00022491"/>
    </source>
</evidence>
<feature type="region of interest" description="Disordered" evidence="6">
    <location>
        <begin position="371"/>
        <end position="390"/>
    </location>
</feature>
<feature type="region of interest" description="Disordered" evidence="6">
    <location>
        <begin position="215"/>
        <end position="234"/>
    </location>
</feature>
<dbReference type="OrthoDB" id="70376at2759"/>
<feature type="region of interest" description="Disordered" evidence="6">
    <location>
        <begin position="477"/>
        <end position="508"/>
    </location>
</feature>
<evidence type="ECO:0000256" key="6">
    <source>
        <dbReference type="SAM" id="MobiDB-lite"/>
    </source>
</evidence>
<dbReference type="PANTHER" id="PTHR21964">
    <property type="entry name" value="BREAST CANCER METASTASIS-SUPPRESSOR 1"/>
    <property type="match status" value="1"/>
</dbReference>
<dbReference type="Proteomes" id="UP000327118">
    <property type="component" value="Unassembled WGS sequence"/>
</dbReference>
<dbReference type="SMART" id="SM01401">
    <property type="entry name" value="Sds3"/>
    <property type="match status" value="1"/>
</dbReference>
<dbReference type="InterPro" id="IPR013907">
    <property type="entry name" value="Sds3"/>
</dbReference>
<feature type="region of interest" description="Disordered" evidence="6">
    <location>
        <begin position="322"/>
        <end position="359"/>
    </location>
</feature>
<sequence>MAYSPAPASPVPGGPGPSLVNSLHSRGRSASPPTSVPLSKRDKRRSALQERLQDLTASFSQNRDTQFRQQLHALQCDMTLINNADPYSPGPLPDSAEEIAQLIETTVGGGKFAKEMSSLAGMWYSRFVQEVNHVKAEKDADLAMLVHRHNSNLERFQKEYAFRVHFAEEEYNHLSATLRERLVQTISGKRTRLMREKEQLDIADTNALLLHPNQFSITNPSSPGGIHGNRKTRHTRHRVELDELGNGIMAEHFNKRKRKAPEEDVGSPVREGGYTNPAERAKAQVAQQQHAPSYSIQSLFTEKELSAHANQAHVATVHFFSTSKRADQPPGAATNGNNTDVEEASGADGTEDNGTPATDMARTASQNFHATRSTRGHGNHALNPLSELSDKPAVRPNLPYNILANYHARPSNNGAPPLPPLMNEEVDDDWARMDRLHAKPAGYVDKSLAQLLVEPVLAEVDGVPQNPHQFSMLHPDFPPDMGIHLHPIESGKTRPEYGSDRAKKSRTG</sequence>
<keyword evidence="4" id="KW-0804">Transcription</keyword>
<comment type="subcellular location">
    <subcellularLocation>
        <location evidence="1">Nucleus</location>
    </subcellularLocation>
</comment>
<keyword evidence="3" id="KW-0805">Transcription regulation</keyword>
<gene>
    <name evidence="7" type="ORF">BDV28DRAFT_126790</name>
</gene>
<dbReference type="AlphaFoldDB" id="A0A5N6ZH31"/>
<feature type="region of interest" description="Disordered" evidence="6">
    <location>
        <begin position="1"/>
        <end position="44"/>
    </location>
</feature>
<keyword evidence="2" id="KW-0678">Repressor</keyword>
<organism evidence="7 8">
    <name type="scientific">Aspergillus coremiiformis</name>
    <dbReference type="NCBI Taxonomy" id="138285"/>
    <lineage>
        <taxon>Eukaryota</taxon>
        <taxon>Fungi</taxon>
        <taxon>Dikarya</taxon>
        <taxon>Ascomycota</taxon>
        <taxon>Pezizomycotina</taxon>
        <taxon>Eurotiomycetes</taxon>
        <taxon>Eurotiomycetidae</taxon>
        <taxon>Eurotiales</taxon>
        <taxon>Aspergillaceae</taxon>
        <taxon>Aspergillus</taxon>
        <taxon>Aspergillus subgen. Circumdati</taxon>
    </lineage>
</organism>
<keyword evidence="5" id="KW-0539">Nucleus</keyword>
<feature type="compositionally biased region" description="Acidic residues" evidence="6">
    <location>
        <begin position="340"/>
        <end position="351"/>
    </location>
</feature>
<reference evidence="8" key="1">
    <citation type="submission" date="2019-04" db="EMBL/GenBank/DDBJ databases">
        <title>Friends and foes A comparative genomics studyof 23 Aspergillus species from section Flavi.</title>
        <authorList>
            <consortium name="DOE Joint Genome Institute"/>
            <person name="Kjaerbolling I."/>
            <person name="Vesth T."/>
            <person name="Frisvad J.C."/>
            <person name="Nybo J.L."/>
            <person name="Theobald S."/>
            <person name="Kildgaard S."/>
            <person name="Isbrandt T."/>
            <person name="Kuo A."/>
            <person name="Sato A."/>
            <person name="Lyhne E.K."/>
            <person name="Kogle M.E."/>
            <person name="Wiebenga A."/>
            <person name="Kun R.S."/>
            <person name="Lubbers R.J."/>
            <person name="Makela M.R."/>
            <person name="Barry K."/>
            <person name="Chovatia M."/>
            <person name="Clum A."/>
            <person name="Daum C."/>
            <person name="Haridas S."/>
            <person name="He G."/>
            <person name="LaButti K."/>
            <person name="Lipzen A."/>
            <person name="Mondo S."/>
            <person name="Riley R."/>
            <person name="Salamov A."/>
            <person name="Simmons B.A."/>
            <person name="Magnuson J.K."/>
            <person name="Henrissat B."/>
            <person name="Mortensen U.H."/>
            <person name="Larsen T.O."/>
            <person name="Devries R.P."/>
            <person name="Grigoriev I.V."/>
            <person name="Machida M."/>
            <person name="Baker S.E."/>
            <person name="Andersen M.R."/>
        </authorList>
    </citation>
    <scope>NUCLEOTIDE SEQUENCE [LARGE SCALE GENOMIC DNA]</scope>
    <source>
        <strain evidence="8">CBS 553.77</strain>
    </source>
</reference>
<keyword evidence="8" id="KW-1185">Reference proteome</keyword>
<proteinExistence type="predicted"/>
<evidence type="ECO:0000256" key="3">
    <source>
        <dbReference type="ARBA" id="ARBA00023015"/>
    </source>
</evidence>
<dbReference type="GO" id="GO:0010468">
    <property type="term" value="P:regulation of gene expression"/>
    <property type="evidence" value="ECO:0007669"/>
    <property type="project" value="UniProtKB-ARBA"/>
</dbReference>
<evidence type="ECO:0000313" key="7">
    <source>
        <dbReference type="EMBL" id="KAE8356523.1"/>
    </source>
</evidence>